<dbReference type="Gene3D" id="1.10.357.10">
    <property type="entry name" value="Tetracycline Repressor, domain 2"/>
    <property type="match status" value="1"/>
</dbReference>
<feature type="DNA-binding region" description="H-T-H motif" evidence="4">
    <location>
        <begin position="52"/>
        <end position="71"/>
    </location>
</feature>
<keyword evidence="7" id="KW-1185">Reference proteome</keyword>
<evidence type="ECO:0000313" key="6">
    <source>
        <dbReference type="EMBL" id="MCW6534028.1"/>
    </source>
</evidence>
<reference evidence="6" key="1">
    <citation type="submission" date="2022-06" db="EMBL/GenBank/DDBJ databases">
        <title>Sphingomonas sp. nov. isolated from rhizosphere soil of tomato.</title>
        <authorList>
            <person name="Dong H."/>
            <person name="Gao R."/>
        </authorList>
    </citation>
    <scope>NUCLEOTIDE SEQUENCE</scope>
    <source>
        <strain evidence="6">MMSM24</strain>
    </source>
</reference>
<dbReference type="InterPro" id="IPR009057">
    <property type="entry name" value="Homeodomain-like_sf"/>
</dbReference>
<dbReference type="SUPFAM" id="SSF48498">
    <property type="entry name" value="Tetracyclin repressor-like, C-terminal domain"/>
    <property type="match status" value="1"/>
</dbReference>
<keyword evidence="1" id="KW-0805">Transcription regulation</keyword>
<dbReference type="AlphaFoldDB" id="A0AA41ZE31"/>
<keyword evidence="2 4" id="KW-0238">DNA-binding</keyword>
<accession>A0AA41ZE31</accession>
<evidence type="ECO:0000313" key="7">
    <source>
        <dbReference type="Proteomes" id="UP001165565"/>
    </source>
</evidence>
<proteinExistence type="predicted"/>
<dbReference type="InterPro" id="IPR036271">
    <property type="entry name" value="Tet_transcr_reg_TetR-rel_C_sf"/>
</dbReference>
<sequence>MPSILTVLRTRMPSELNDVKIEPRGYHHGDLRASLIAAAAAMIAETGAEGFSLRGAARRAGVSAAAPAHHFGDARGLLTAVATEGFIALSNALEAVTGGDRRSMLIAQAHTYLDFALAHPGLFRLMWRKEMLDMADDAHVVAGKRAFAALNRVALGNDMATAAPGAPGTAASVAWWSAVHGFATLALDGAFAPQGKHHPALDTLLDATLTYLDRDCG</sequence>
<dbReference type="EMBL" id="JANFAV010000002">
    <property type="protein sequence ID" value="MCW6534028.1"/>
    <property type="molecule type" value="Genomic_DNA"/>
</dbReference>
<evidence type="ECO:0000259" key="5">
    <source>
        <dbReference type="PROSITE" id="PS50977"/>
    </source>
</evidence>
<evidence type="ECO:0000256" key="2">
    <source>
        <dbReference type="ARBA" id="ARBA00023125"/>
    </source>
</evidence>
<name>A0AA41ZE31_9SPHN</name>
<dbReference type="Pfam" id="PF13305">
    <property type="entry name" value="TetR_C_33"/>
    <property type="match status" value="1"/>
</dbReference>
<keyword evidence="3" id="KW-0804">Transcription</keyword>
<dbReference type="RefSeq" id="WP_265268013.1">
    <property type="nucleotide sequence ID" value="NZ_JANFAV010000002.1"/>
</dbReference>
<dbReference type="PANTHER" id="PTHR30055:SF220">
    <property type="entry name" value="TETR-FAMILY REGULATORY PROTEIN"/>
    <property type="match status" value="1"/>
</dbReference>
<organism evidence="6 7">
    <name type="scientific">Sphingomonas lycopersici</name>
    <dbReference type="NCBI Taxonomy" id="2951807"/>
    <lineage>
        <taxon>Bacteria</taxon>
        <taxon>Pseudomonadati</taxon>
        <taxon>Pseudomonadota</taxon>
        <taxon>Alphaproteobacteria</taxon>
        <taxon>Sphingomonadales</taxon>
        <taxon>Sphingomonadaceae</taxon>
        <taxon>Sphingomonas</taxon>
    </lineage>
</organism>
<dbReference type="Proteomes" id="UP001165565">
    <property type="component" value="Unassembled WGS sequence"/>
</dbReference>
<feature type="domain" description="HTH tetR-type" evidence="5">
    <location>
        <begin position="29"/>
        <end position="89"/>
    </location>
</feature>
<dbReference type="InterPro" id="IPR050109">
    <property type="entry name" value="HTH-type_TetR-like_transc_reg"/>
</dbReference>
<dbReference type="InterPro" id="IPR025996">
    <property type="entry name" value="MT1864/Rv1816-like_C"/>
</dbReference>
<evidence type="ECO:0000256" key="4">
    <source>
        <dbReference type="PROSITE-ProRule" id="PRU00335"/>
    </source>
</evidence>
<dbReference type="GO" id="GO:0000976">
    <property type="term" value="F:transcription cis-regulatory region binding"/>
    <property type="evidence" value="ECO:0007669"/>
    <property type="project" value="TreeGrafter"/>
</dbReference>
<dbReference type="PROSITE" id="PS50977">
    <property type="entry name" value="HTH_TETR_2"/>
    <property type="match status" value="1"/>
</dbReference>
<comment type="caution">
    <text evidence="6">The sequence shown here is derived from an EMBL/GenBank/DDBJ whole genome shotgun (WGS) entry which is preliminary data.</text>
</comment>
<evidence type="ECO:0000256" key="1">
    <source>
        <dbReference type="ARBA" id="ARBA00023015"/>
    </source>
</evidence>
<dbReference type="InterPro" id="IPR001647">
    <property type="entry name" value="HTH_TetR"/>
</dbReference>
<dbReference type="Pfam" id="PF00440">
    <property type="entry name" value="TetR_N"/>
    <property type="match status" value="1"/>
</dbReference>
<evidence type="ECO:0000256" key="3">
    <source>
        <dbReference type="ARBA" id="ARBA00023163"/>
    </source>
</evidence>
<gene>
    <name evidence="6" type="ORF">NEE01_04445</name>
</gene>
<dbReference type="GO" id="GO:0003700">
    <property type="term" value="F:DNA-binding transcription factor activity"/>
    <property type="evidence" value="ECO:0007669"/>
    <property type="project" value="TreeGrafter"/>
</dbReference>
<dbReference type="PANTHER" id="PTHR30055">
    <property type="entry name" value="HTH-TYPE TRANSCRIPTIONAL REGULATOR RUTR"/>
    <property type="match status" value="1"/>
</dbReference>
<dbReference type="SUPFAM" id="SSF46689">
    <property type="entry name" value="Homeodomain-like"/>
    <property type="match status" value="1"/>
</dbReference>
<protein>
    <submittedName>
        <fullName evidence="6">WHG domain-containing protein</fullName>
    </submittedName>
</protein>